<sequence>MIMDISPFYDLILLVVYFFEFVGGLLIIYGGILATGKVLLHEFGKKSYLYNQIRLELTGKIVFGLEFLIAADILATIVSPSQEELIMLAAVVIIRTVLGYFLEKEAREFRIEESGR</sequence>
<evidence type="ECO:0000313" key="3">
    <source>
        <dbReference type="Proteomes" id="UP001060368"/>
    </source>
</evidence>
<keyword evidence="1" id="KW-0812">Transmembrane</keyword>
<gene>
    <name evidence="2" type="ORF">L6E24_02760</name>
</gene>
<organism evidence="2 3">
    <name type="scientific">Methanoplanus endosymbiosus</name>
    <dbReference type="NCBI Taxonomy" id="33865"/>
    <lineage>
        <taxon>Archaea</taxon>
        <taxon>Methanobacteriati</taxon>
        <taxon>Methanobacteriota</taxon>
        <taxon>Stenosarchaea group</taxon>
        <taxon>Methanomicrobia</taxon>
        <taxon>Methanomicrobiales</taxon>
        <taxon>Methanomicrobiaceae</taxon>
        <taxon>Methanoplanus</taxon>
    </lineage>
</organism>
<reference evidence="2" key="1">
    <citation type="submission" date="2022-04" db="EMBL/GenBank/DDBJ databases">
        <title>Complete genome of Methanoplanus endosymbiosus DSM 3599.</title>
        <authorList>
            <person name="Chen S.-C."/>
            <person name="You Y.-T."/>
            <person name="Zhou Y.-Z."/>
            <person name="Lai M.-C."/>
        </authorList>
    </citation>
    <scope>NUCLEOTIDE SEQUENCE</scope>
    <source>
        <strain evidence="2">DSM 3599</strain>
    </source>
</reference>
<feature type="transmembrane region" description="Helical" evidence="1">
    <location>
        <begin position="85"/>
        <end position="102"/>
    </location>
</feature>
<dbReference type="RefSeq" id="WP_257743198.1">
    <property type="nucleotide sequence ID" value="NZ_CP096115.1"/>
</dbReference>
<keyword evidence="1" id="KW-1133">Transmembrane helix</keyword>
<name>A0A9E7TIY5_9EURY</name>
<dbReference type="Proteomes" id="UP001060368">
    <property type="component" value="Chromosome"/>
</dbReference>
<accession>A0A9E7TIY5</accession>
<dbReference type="InterPro" id="IPR012427">
    <property type="entry name" value="DUF1622"/>
</dbReference>
<feature type="transmembrane region" description="Helical" evidence="1">
    <location>
        <begin position="12"/>
        <end position="40"/>
    </location>
</feature>
<dbReference type="AlphaFoldDB" id="A0A9E7TIY5"/>
<evidence type="ECO:0000256" key="1">
    <source>
        <dbReference type="SAM" id="Phobius"/>
    </source>
</evidence>
<dbReference type="GeneID" id="74306581"/>
<dbReference type="EMBL" id="CP096115">
    <property type="protein sequence ID" value="UUX93058.1"/>
    <property type="molecule type" value="Genomic_DNA"/>
</dbReference>
<feature type="transmembrane region" description="Helical" evidence="1">
    <location>
        <begin position="61"/>
        <end position="79"/>
    </location>
</feature>
<evidence type="ECO:0000313" key="2">
    <source>
        <dbReference type="EMBL" id="UUX93058.1"/>
    </source>
</evidence>
<dbReference type="KEGG" id="mend:L6E24_02760"/>
<keyword evidence="1" id="KW-0472">Membrane</keyword>
<protein>
    <submittedName>
        <fullName evidence="2">DUF1622 domain-containing protein</fullName>
    </submittedName>
</protein>
<dbReference type="PANTHER" id="PTHR38468:SF1">
    <property type="entry name" value="SLL0939 PROTEIN"/>
    <property type="match status" value="1"/>
</dbReference>
<keyword evidence="3" id="KW-1185">Reference proteome</keyword>
<proteinExistence type="predicted"/>
<dbReference type="PANTHER" id="PTHR38468">
    <property type="entry name" value="SLL0939 PROTEIN"/>
    <property type="match status" value="1"/>
</dbReference>
<dbReference type="Pfam" id="PF07784">
    <property type="entry name" value="DUF1622"/>
    <property type="match status" value="1"/>
</dbReference>